<dbReference type="EMBL" id="MNPJ01000019">
    <property type="protein sequence ID" value="OQS54522.1"/>
    <property type="molecule type" value="Genomic_DNA"/>
</dbReference>
<sequence>MFCTFCNIEVEEESHYKCEVHNINVKRKLKGQFIIEDDNVFYDCSSENNSVNDVYLEEHAFESDIVFLNRTMKNAVIGIKTEFKTKCLFCDDFESPEHYIEKHLLTYEQVCYLYSKVCWICKESFGFKEGLKLHLVKENHKNVFTDGISLFLENGKVLHPKKHNFKQM</sequence>
<dbReference type="OrthoDB" id="19329at2759"/>
<keyword evidence="2" id="KW-1185">Reference proteome</keyword>
<protein>
    <submittedName>
        <fullName evidence="1">Uncharacterized protein</fullName>
    </submittedName>
</protein>
<accession>A0A1W0E5Q3</accession>
<reference evidence="1 2" key="1">
    <citation type="journal article" date="2017" name="Environ. Microbiol.">
        <title>Decay of the glycolytic pathway and adaptation to intranuclear parasitism within Enterocytozoonidae microsporidia.</title>
        <authorList>
            <person name="Wiredu Boakye D."/>
            <person name="Jaroenlak P."/>
            <person name="Prachumwat A."/>
            <person name="Williams T.A."/>
            <person name="Bateman K.S."/>
            <person name="Itsathitphaisarn O."/>
            <person name="Sritunyalucksana K."/>
            <person name="Paszkiewicz K.H."/>
            <person name="Moore K.A."/>
            <person name="Stentiford G.D."/>
            <person name="Williams B.A."/>
        </authorList>
    </citation>
    <scope>NUCLEOTIDE SEQUENCE [LARGE SCALE GENOMIC DNA]</scope>
    <source>
        <strain evidence="1 2">TH1</strain>
    </source>
</reference>
<gene>
    <name evidence="1" type="ORF">EHP00_29</name>
</gene>
<dbReference type="Proteomes" id="UP000192758">
    <property type="component" value="Unassembled WGS sequence"/>
</dbReference>
<proteinExistence type="predicted"/>
<organism evidence="1 2">
    <name type="scientific">Ecytonucleospora hepatopenaei</name>
    <dbReference type="NCBI Taxonomy" id="646526"/>
    <lineage>
        <taxon>Eukaryota</taxon>
        <taxon>Fungi</taxon>
        <taxon>Fungi incertae sedis</taxon>
        <taxon>Microsporidia</taxon>
        <taxon>Enterocytozoonidae</taxon>
        <taxon>Ecytonucleospora</taxon>
    </lineage>
</organism>
<dbReference type="VEuPathDB" id="MicrosporidiaDB:EHP00_29"/>
<evidence type="ECO:0000313" key="1">
    <source>
        <dbReference type="EMBL" id="OQS54522.1"/>
    </source>
</evidence>
<name>A0A1W0E5Q3_9MICR</name>
<evidence type="ECO:0000313" key="2">
    <source>
        <dbReference type="Proteomes" id="UP000192758"/>
    </source>
</evidence>
<comment type="caution">
    <text evidence="1">The sequence shown here is derived from an EMBL/GenBank/DDBJ whole genome shotgun (WGS) entry which is preliminary data.</text>
</comment>
<dbReference type="AlphaFoldDB" id="A0A1W0E5Q3"/>
<dbReference type="STRING" id="646526.A0A1W0E5Q3"/>